<evidence type="ECO:0000256" key="3">
    <source>
        <dbReference type="ARBA" id="ARBA00022679"/>
    </source>
</evidence>
<sequence length="446" mass="52446">MKTFHNVIIRDSRNMVEIPDNSVHLIITSPPYWQLKDYGVEEQIGFNDSYEEYINNLNLVWKECYRVLHPGCRMVINIGDQFARSVYYGRYKVIPIRTEIIKFAETIGFDYMGAIVWQKNTTMNTTGGASVMGSYPYPRNGIIKIDYEHILIFKKPGNAPKPSKEIKEASKLTKEEWKEYFSGHWYFNGVKQDKHLAMFPEELPKRIIKMFSFVGETVLDPFLGSGTTSLAAKKLDRNSIGYELNKEFLPIILDKLGANQETLLKDYEIEVVEQNLNEDDKNWNDKIKELPYIFKDPVKFDKKIDPKKLKFGSKIDKTDIDNKNQKSRIEYYRVKQVISPELIELNNGIIIRLIGIKEIPEKRDEAIEFLKNKTKNQKVFLKFDTNKYDDKNNLMAYLYLKNKTFINAHLIKNNLVDVDDNMEYIHKNRFLKYKNEAKYGKRMDIK</sequence>
<proteinExistence type="inferred from homology"/>
<name>A6UTG2_META3</name>
<dbReference type="HOGENOM" id="CLU_634099_0_0_2"/>
<reference evidence="11" key="1">
    <citation type="submission" date="2007-06" db="EMBL/GenBank/DDBJ databases">
        <title>Complete sequence of Methanococcus aeolicus Nankai-3.</title>
        <authorList>
            <consortium name="US DOE Joint Genome Institute"/>
            <person name="Copeland A."/>
            <person name="Lucas S."/>
            <person name="Lapidus A."/>
            <person name="Barry K."/>
            <person name="Glavina del Rio T."/>
            <person name="Dalin E."/>
            <person name="Tice H."/>
            <person name="Pitluck S."/>
            <person name="Chain P."/>
            <person name="Malfatti S."/>
            <person name="Shin M."/>
            <person name="Vergez L."/>
            <person name="Schmutz J."/>
            <person name="Larimer F."/>
            <person name="Land M."/>
            <person name="Hauser L."/>
            <person name="Kyrpides N."/>
            <person name="Lykidis A."/>
            <person name="Sieprawska-Lupa M."/>
            <person name="Whitman W.B."/>
            <person name="Richardson P."/>
        </authorList>
    </citation>
    <scope>NUCLEOTIDE SEQUENCE [LARGE SCALE GENOMIC DNA]</scope>
    <source>
        <strain evidence="11">Nankai-3</strain>
    </source>
</reference>
<dbReference type="GO" id="GO:0009307">
    <property type="term" value="P:DNA restriction-modification system"/>
    <property type="evidence" value="ECO:0007669"/>
    <property type="project" value="UniProtKB-KW"/>
</dbReference>
<dbReference type="KEGG" id="mae:Maeo_0192"/>
<dbReference type="AlphaFoldDB" id="A6UTG2"/>
<dbReference type="RefSeq" id="WP_011972916.1">
    <property type="nucleotide sequence ID" value="NC_009635.1"/>
</dbReference>
<dbReference type="InterPro" id="IPR035437">
    <property type="entry name" value="SNase_OB-fold_sf"/>
</dbReference>
<evidence type="ECO:0000313" key="12">
    <source>
        <dbReference type="Proteomes" id="UP000001106"/>
    </source>
</evidence>
<evidence type="ECO:0000256" key="8">
    <source>
        <dbReference type="RuleBase" id="RU362026"/>
    </source>
</evidence>
<evidence type="ECO:0000313" key="11">
    <source>
        <dbReference type="EMBL" id="ABR55784.1"/>
    </source>
</evidence>
<dbReference type="EC" id="2.1.1.113" evidence="8"/>
<dbReference type="Pfam" id="PF00565">
    <property type="entry name" value="SNase"/>
    <property type="match status" value="1"/>
</dbReference>
<dbReference type="GO" id="GO:0032259">
    <property type="term" value="P:methylation"/>
    <property type="evidence" value="ECO:0007669"/>
    <property type="project" value="UniProtKB-KW"/>
</dbReference>
<keyword evidence="2 8" id="KW-0489">Methyltransferase</keyword>
<evidence type="ECO:0000256" key="7">
    <source>
        <dbReference type="ARBA" id="ARBA00049120"/>
    </source>
</evidence>
<comment type="similarity">
    <text evidence="1">Belongs to the N(4)/N(6)-methyltransferase family. N(4) subfamily.</text>
</comment>
<dbReference type="GO" id="GO:0015667">
    <property type="term" value="F:site-specific DNA-methyltransferase (cytosine-N4-specific) activity"/>
    <property type="evidence" value="ECO:0007669"/>
    <property type="project" value="UniProtKB-EC"/>
</dbReference>
<dbReference type="PANTHER" id="PTHR13370">
    <property type="entry name" value="RNA METHYLASE-RELATED"/>
    <property type="match status" value="1"/>
</dbReference>
<dbReference type="Proteomes" id="UP000001106">
    <property type="component" value="Chromosome"/>
</dbReference>
<protein>
    <recommendedName>
        <fullName evidence="8">Type II methyltransferase</fullName>
        <ecNumber evidence="8">2.1.1.113</ecNumber>
    </recommendedName>
    <alternativeName>
        <fullName evidence="8">N-4 cytosine-specific methyltransferase</fullName>
    </alternativeName>
</protein>
<dbReference type="Gene3D" id="2.40.50.90">
    <property type="match status" value="1"/>
</dbReference>
<dbReference type="Pfam" id="PF01555">
    <property type="entry name" value="N6_N4_Mtase"/>
    <property type="match status" value="1"/>
</dbReference>
<dbReference type="InterPro" id="IPR016071">
    <property type="entry name" value="Staphylococal_nuclease_OB-fold"/>
</dbReference>
<evidence type="ECO:0000259" key="10">
    <source>
        <dbReference type="Pfam" id="PF01555"/>
    </source>
</evidence>
<keyword evidence="6" id="KW-0238">DNA-binding</keyword>
<gene>
    <name evidence="11" type="ordered locus">Maeo_0192</name>
</gene>
<dbReference type="InterPro" id="IPR029063">
    <property type="entry name" value="SAM-dependent_MTases_sf"/>
</dbReference>
<dbReference type="SUPFAM" id="SSF53335">
    <property type="entry name" value="S-adenosyl-L-methionine-dependent methyltransferases"/>
    <property type="match status" value="1"/>
</dbReference>
<dbReference type="EMBL" id="CP000743">
    <property type="protein sequence ID" value="ABR55784.1"/>
    <property type="molecule type" value="Genomic_DNA"/>
</dbReference>
<dbReference type="GO" id="GO:0009007">
    <property type="term" value="F:site-specific DNA-methyltransferase (adenine-specific) activity"/>
    <property type="evidence" value="ECO:0007669"/>
    <property type="project" value="TreeGrafter"/>
</dbReference>
<keyword evidence="5 8" id="KW-0680">Restriction system</keyword>
<evidence type="ECO:0000259" key="9">
    <source>
        <dbReference type="Pfam" id="PF00565"/>
    </source>
</evidence>
<evidence type="ECO:0000256" key="1">
    <source>
        <dbReference type="ARBA" id="ARBA00010203"/>
    </source>
</evidence>
<dbReference type="GeneID" id="5327174"/>
<keyword evidence="12" id="KW-1185">Reference proteome</keyword>
<dbReference type="SUPFAM" id="SSF50199">
    <property type="entry name" value="Staphylococcal nuclease"/>
    <property type="match status" value="1"/>
</dbReference>
<dbReference type="GO" id="GO:0003677">
    <property type="term" value="F:DNA binding"/>
    <property type="evidence" value="ECO:0007669"/>
    <property type="project" value="UniProtKB-KW"/>
</dbReference>
<evidence type="ECO:0000256" key="4">
    <source>
        <dbReference type="ARBA" id="ARBA00022691"/>
    </source>
</evidence>
<dbReference type="PANTHER" id="PTHR13370:SF3">
    <property type="entry name" value="TRNA (GUANINE(10)-N2)-METHYLTRANSFERASE HOMOLOG"/>
    <property type="match status" value="1"/>
</dbReference>
<dbReference type="REBASE" id="15428">
    <property type="entry name" value="M.MaeNORF192P"/>
</dbReference>
<evidence type="ECO:0000256" key="2">
    <source>
        <dbReference type="ARBA" id="ARBA00022603"/>
    </source>
</evidence>
<organism evidence="11 12">
    <name type="scientific">Methanococcus aeolicus (strain ATCC BAA-1280 / DSM 17508 / OCM 812 / Nankai-3)</name>
    <dbReference type="NCBI Taxonomy" id="419665"/>
    <lineage>
        <taxon>Archaea</taxon>
        <taxon>Methanobacteriati</taxon>
        <taxon>Methanobacteriota</taxon>
        <taxon>Methanomada group</taxon>
        <taxon>Methanococci</taxon>
        <taxon>Methanococcales</taxon>
        <taxon>Methanococcaceae</taxon>
        <taxon>Methanococcus</taxon>
    </lineage>
</organism>
<accession>A6UTG2</accession>
<feature type="domain" description="TNase-like" evidence="9">
    <location>
        <begin position="364"/>
        <end position="441"/>
    </location>
</feature>
<dbReference type="Gene3D" id="3.40.50.150">
    <property type="entry name" value="Vaccinia Virus protein VP39"/>
    <property type="match status" value="1"/>
</dbReference>
<dbReference type="InterPro" id="IPR017985">
    <property type="entry name" value="MeTrfase_CN4_CS"/>
</dbReference>
<evidence type="ECO:0000256" key="6">
    <source>
        <dbReference type="ARBA" id="ARBA00023125"/>
    </source>
</evidence>
<dbReference type="STRING" id="419665.Maeo_0192"/>
<dbReference type="GO" id="GO:0008170">
    <property type="term" value="F:N-methyltransferase activity"/>
    <property type="evidence" value="ECO:0007669"/>
    <property type="project" value="InterPro"/>
</dbReference>
<comment type="catalytic activity">
    <reaction evidence="7 8">
        <text>a 2'-deoxycytidine in DNA + S-adenosyl-L-methionine = an N(4)-methyl-2'-deoxycytidine in DNA + S-adenosyl-L-homocysteine + H(+)</text>
        <dbReference type="Rhea" id="RHEA:16857"/>
        <dbReference type="Rhea" id="RHEA-COMP:11369"/>
        <dbReference type="Rhea" id="RHEA-COMP:13674"/>
        <dbReference type="ChEBI" id="CHEBI:15378"/>
        <dbReference type="ChEBI" id="CHEBI:57856"/>
        <dbReference type="ChEBI" id="CHEBI:59789"/>
        <dbReference type="ChEBI" id="CHEBI:85452"/>
        <dbReference type="ChEBI" id="CHEBI:137933"/>
        <dbReference type="EC" id="2.1.1.113"/>
    </reaction>
</comment>
<dbReference type="InterPro" id="IPR001091">
    <property type="entry name" value="RM_Methyltransferase"/>
</dbReference>
<dbReference type="FunFam" id="3.40.50.150:FF:001222">
    <property type="entry name" value="Methyltransferase"/>
    <property type="match status" value="1"/>
</dbReference>
<dbReference type="PRINTS" id="PR00508">
    <property type="entry name" value="S21N4MTFRASE"/>
</dbReference>
<dbReference type="PROSITE" id="PS00093">
    <property type="entry name" value="N4_MTASE"/>
    <property type="match status" value="1"/>
</dbReference>
<dbReference type="GO" id="GO:0005737">
    <property type="term" value="C:cytoplasm"/>
    <property type="evidence" value="ECO:0007669"/>
    <property type="project" value="TreeGrafter"/>
</dbReference>
<evidence type="ECO:0000256" key="5">
    <source>
        <dbReference type="ARBA" id="ARBA00022747"/>
    </source>
</evidence>
<keyword evidence="3" id="KW-0808">Transferase</keyword>
<dbReference type="eggNOG" id="arCOG00115">
    <property type="taxonomic scope" value="Archaea"/>
</dbReference>
<dbReference type="InterPro" id="IPR002941">
    <property type="entry name" value="DNA_methylase_N4/N6"/>
</dbReference>
<keyword evidence="4 8" id="KW-0949">S-adenosyl-L-methionine</keyword>
<feature type="domain" description="DNA methylase N-4/N-6" evidence="10">
    <location>
        <begin position="23"/>
        <end position="252"/>
    </location>
</feature>
<dbReference type="OrthoDB" id="38200at2157"/>